<proteinExistence type="predicted"/>
<dbReference type="AlphaFoldDB" id="A0AAP0AZW3"/>
<dbReference type="PANTHER" id="PTHR48040">
    <property type="entry name" value="PLEIOTROPIC DRUG RESISTANCE PROTEIN 1-LIKE ISOFORM X1"/>
    <property type="match status" value="1"/>
</dbReference>
<evidence type="ECO:0000313" key="8">
    <source>
        <dbReference type="Proteomes" id="UP001418222"/>
    </source>
</evidence>
<dbReference type="InterPro" id="IPR013525">
    <property type="entry name" value="ABC2_TM"/>
</dbReference>
<accession>A0AAP0AZW3</accession>
<organism evidence="7 8">
    <name type="scientific">Platanthera zijinensis</name>
    <dbReference type="NCBI Taxonomy" id="2320716"/>
    <lineage>
        <taxon>Eukaryota</taxon>
        <taxon>Viridiplantae</taxon>
        <taxon>Streptophyta</taxon>
        <taxon>Embryophyta</taxon>
        <taxon>Tracheophyta</taxon>
        <taxon>Spermatophyta</taxon>
        <taxon>Magnoliopsida</taxon>
        <taxon>Liliopsida</taxon>
        <taxon>Asparagales</taxon>
        <taxon>Orchidaceae</taxon>
        <taxon>Orchidoideae</taxon>
        <taxon>Orchideae</taxon>
        <taxon>Orchidinae</taxon>
        <taxon>Platanthera</taxon>
    </lineage>
</organism>
<dbReference type="Gene3D" id="3.40.50.300">
    <property type="entry name" value="P-loop containing nucleotide triphosphate hydrolases"/>
    <property type="match status" value="1"/>
</dbReference>
<evidence type="ECO:0000313" key="7">
    <source>
        <dbReference type="EMBL" id="KAK8921509.1"/>
    </source>
</evidence>
<name>A0AAP0AZW3_9ASPA</name>
<keyword evidence="8" id="KW-1185">Reference proteome</keyword>
<dbReference type="GO" id="GO:0140359">
    <property type="term" value="F:ABC-type transporter activity"/>
    <property type="evidence" value="ECO:0007669"/>
    <property type="project" value="InterPro"/>
</dbReference>
<evidence type="ECO:0000259" key="6">
    <source>
        <dbReference type="Pfam" id="PF01061"/>
    </source>
</evidence>
<feature type="transmembrane region" description="Helical" evidence="5">
    <location>
        <begin position="222"/>
        <end position="240"/>
    </location>
</feature>
<evidence type="ECO:0000256" key="4">
    <source>
        <dbReference type="ARBA" id="ARBA00023136"/>
    </source>
</evidence>
<evidence type="ECO:0000256" key="5">
    <source>
        <dbReference type="SAM" id="Phobius"/>
    </source>
</evidence>
<evidence type="ECO:0000256" key="2">
    <source>
        <dbReference type="ARBA" id="ARBA00022692"/>
    </source>
</evidence>
<evidence type="ECO:0000256" key="3">
    <source>
        <dbReference type="ARBA" id="ARBA00022989"/>
    </source>
</evidence>
<dbReference type="FunFam" id="3.40.50.300:FF:002615">
    <property type="entry name" value="ABC transporter"/>
    <property type="match status" value="1"/>
</dbReference>
<gene>
    <name evidence="7" type="primary">PDR2</name>
    <name evidence="7" type="ORF">KSP39_PZI020860</name>
</gene>
<dbReference type="Pfam" id="PF01061">
    <property type="entry name" value="ABC2_membrane"/>
    <property type="match status" value="1"/>
</dbReference>
<dbReference type="EMBL" id="JBBWWQ010000018">
    <property type="protein sequence ID" value="KAK8921509.1"/>
    <property type="molecule type" value="Genomic_DNA"/>
</dbReference>
<feature type="domain" description="ABC-2 type transporter transmembrane" evidence="6">
    <location>
        <begin position="202"/>
        <end position="331"/>
    </location>
</feature>
<keyword evidence="2 5" id="KW-0812">Transmembrane</keyword>
<feature type="transmembrane region" description="Helical" evidence="5">
    <location>
        <begin position="252"/>
        <end position="269"/>
    </location>
</feature>
<feature type="transmembrane region" description="Helical" evidence="5">
    <location>
        <begin position="308"/>
        <end position="330"/>
    </location>
</feature>
<dbReference type="Proteomes" id="UP001418222">
    <property type="component" value="Unassembled WGS sequence"/>
</dbReference>
<keyword evidence="4 5" id="KW-0472">Membrane</keyword>
<keyword evidence="3 5" id="KW-1133">Transmembrane helix</keyword>
<dbReference type="SUPFAM" id="SSF52540">
    <property type="entry name" value="P-loop containing nucleoside triphosphate hydrolases"/>
    <property type="match status" value="1"/>
</dbReference>
<evidence type="ECO:0000256" key="1">
    <source>
        <dbReference type="ARBA" id="ARBA00004141"/>
    </source>
</evidence>
<dbReference type="PANTHER" id="PTHR48040:SF60">
    <property type="entry name" value="ABC TRANSPORTER DOMAIN-CONTAINING PROTEIN"/>
    <property type="match status" value="1"/>
</dbReference>
<comment type="subcellular location">
    <subcellularLocation>
        <location evidence="1">Membrane</location>
        <topology evidence="1">Multi-pass membrane protein</topology>
    </subcellularLocation>
</comment>
<dbReference type="InterPro" id="IPR027417">
    <property type="entry name" value="P-loop_NTPase"/>
</dbReference>
<dbReference type="GO" id="GO:0016020">
    <property type="term" value="C:membrane"/>
    <property type="evidence" value="ECO:0007669"/>
    <property type="project" value="UniProtKB-SubCell"/>
</dbReference>
<comment type="caution">
    <text evidence="7">The sequence shown here is derived from an EMBL/GenBank/DDBJ whole genome shotgun (WGS) entry which is preliminary data.</text>
</comment>
<reference evidence="7 8" key="1">
    <citation type="journal article" date="2022" name="Nat. Plants">
        <title>Genomes of leafy and leafless Platanthera orchids illuminate the evolution of mycoheterotrophy.</title>
        <authorList>
            <person name="Li M.H."/>
            <person name="Liu K.W."/>
            <person name="Li Z."/>
            <person name="Lu H.C."/>
            <person name="Ye Q.L."/>
            <person name="Zhang D."/>
            <person name="Wang J.Y."/>
            <person name="Li Y.F."/>
            <person name="Zhong Z.M."/>
            <person name="Liu X."/>
            <person name="Yu X."/>
            <person name="Liu D.K."/>
            <person name="Tu X.D."/>
            <person name="Liu B."/>
            <person name="Hao Y."/>
            <person name="Liao X.Y."/>
            <person name="Jiang Y.T."/>
            <person name="Sun W.H."/>
            <person name="Chen J."/>
            <person name="Chen Y.Q."/>
            <person name="Ai Y."/>
            <person name="Zhai J.W."/>
            <person name="Wu S.S."/>
            <person name="Zhou Z."/>
            <person name="Hsiao Y.Y."/>
            <person name="Wu W.L."/>
            <person name="Chen Y.Y."/>
            <person name="Lin Y.F."/>
            <person name="Hsu J.L."/>
            <person name="Li C.Y."/>
            <person name="Wang Z.W."/>
            <person name="Zhao X."/>
            <person name="Zhong W.Y."/>
            <person name="Ma X.K."/>
            <person name="Ma L."/>
            <person name="Huang J."/>
            <person name="Chen G.Z."/>
            <person name="Huang M.Z."/>
            <person name="Huang L."/>
            <person name="Peng D.H."/>
            <person name="Luo Y.B."/>
            <person name="Zou S.Q."/>
            <person name="Chen S.P."/>
            <person name="Lan S."/>
            <person name="Tsai W.C."/>
            <person name="Van de Peer Y."/>
            <person name="Liu Z.J."/>
        </authorList>
    </citation>
    <scope>NUCLEOTIDE SEQUENCE [LARGE SCALE GENOMIC DNA]</scope>
    <source>
        <strain evidence="7">Lor287</strain>
    </source>
</reference>
<protein>
    <submittedName>
        <fullName evidence="7">Pleiotropic drug resistance protein 2</fullName>
    </submittedName>
</protein>
<sequence length="333" mass="37229">MFVGEIMDLIELSPLRNVLVGLPGIDGLSTEQRKRLTIAVELVANPSIVFMDEPTSGLDARAAAIVMRTVRNTVNTGRTVVCTIHQPSIDIFETFDELLLMKLGGQVIYAGELGHHSSKLVDYFESIPGVPQITQGHNPATWMLEITSSPVEAQLHLDFAEIYLRSSLYKNNQELIKDLSIPTPGSVELAFSTKYAQNFINQCSACFWKQYWSYWRNPQYNAIRFFSTIVTGLLFGTMFWGKGKKTGKQQDLFNLMGAIYTAVFFLGATNANSVQPVVAIERTVFYRERAAGMYSSMAYAFAQVSIEAIYIAVQSLVYSLLLFSMIDFGWKVG</sequence>